<dbReference type="AlphaFoldDB" id="A0A2C9WIP1"/>
<name>A0A2C9WIP1_MANES</name>
<dbReference type="PROSITE" id="PS51257">
    <property type="entry name" value="PROKAR_LIPOPROTEIN"/>
    <property type="match status" value="1"/>
</dbReference>
<reference evidence="1" key="1">
    <citation type="submission" date="2016-02" db="EMBL/GenBank/DDBJ databases">
        <title>WGS assembly of Manihot esculenta.</title>
        <authorList>
            <person name="Bredeson J.V."/>
            <person name="Prochnik S.E."/>
            <person name="Lyons J.B."/>
            <person name="Schmutz J."/>
            <person name="Grimwood J."/>
            <person name="Vrebalov J."/>
            <person name="Bart R.S."/>
            <person name="Amuge T."/>
            <person name="Ferguson M.E."/>
            <person name="Green R."/>
            <person name="Putnam N."/>
            <person name="Stites J."/>
            <person name="Rounsley S."/>
            <person name="Rokhsar D.S."/>
        </authorList>
    </citation>
    <scope>NUCLEOTIDE SEQUENCE [LARGE SCALE GENOMIC DNA]</scope>
    <source>
        <tissue evidence="1">Leaf</tissue>
    </source>
</reference>
<proteinExistence type="predicted"/>
<accession>A0A2C9WIP1</accession>
<sequence length="38" mass="4196">MSNFREKAPVELLLDSRDPPSNLILLTAFISSCGKFAN</sequence>
<gene>
    <name evidence="1" type="ORF">MANES_01G072600</name>
</gene>
<evidence type="ECO:0000313" key="1">
    <source>
        <dbReference type="EMBL" id="OAY59936.1"/>
    </source>
</evidence>
<organism evidence="1">
    <name type="scientific">Manihot esculenta</name>
    <name type="common">Cassava</name>
    <name type="synonym">Jatropha manihot</name>
    <dbReference type="NCBI Taxonomy" id="3983"/>
    <lineage>
        <taxon>Eukaryota</taxon>
        <taxon>Viridiplantae</taxon>
        <taxon>Streptophyta</taxon>
        <taxon>Embryophyta</taxon>
        <taxon>Tracheophyta</taxon>
        <taxon>Spermatophyta</taxon>
        <taxon>Magnoliopsida</taxon>
        <taxon>eudicotyledons</taxon>
        <taxon>Gunneridae</taxon>
        <taxon>Pentapetalae</taxon>
        <taxon>rosids</taxon>
        <taxon>fabids</taxon>
        <taxon>Malpighiales</taxon>
        <taxon>Euphorbiaceae</taxon>
        <taxon>Crotonoideae</taxon>
        <taxon>Manihoteae</taxon>
        <taxon>Manihot</taxon>
    </lineage>
</organism>
<protein>
    <submittedName>
        <fullName evidence="1">Uncharacterized protein</fullName>
    </submittedName>
</protein>
<dbReference type="EMBL" id="CM004387">
    <property type="protein sequence ID" value="OAY59936.1"/>
    <property type="molecule type" value="Genomic_DNA"/>
</dbReference>